<dbReference type="SUPFAM" id="SSF53474">
    <property type="entry name" value="alpha/beta-Hydrolases"/>
    <property type="match status" value="1"/>
</dbReference>
<dbReference type="GO" id="GO:0016787">
    <property type="term" value="F:hydrolase activity"/>
    <property type="evidence" value="ECO:0007669"/>
    <property type="project" value="UniProtKB-KW"/>
</dbReference>
<keyword evidence="4" id="KW-1185">Reference proteome</keyword>
<feature type="domain" description="AB hydrolase-1" evidence="2">
    <location>
        <begin position="150"/>
        <end position="271"/>
    </location>
</feature>
<proteinExistence type="inferred from homology"/>
<dbReference type="Gene3D" id="3.40.50.1820">
    <property type="entry name" value="alpha/beta hydrolase"/>
    <property type="match status" value="1"/>
</dbReference>
<evidence type="ECO:0000313" key="4">
    <source>
        <dbReference type="Proteomes" id="UP000198402"/>
    </source>
</evidence>
<comment type="similarity">
    <text evidence="1">Belongs to the AB hydrolase superfamily. FUS2 hydrolase family.</text>
</comment>
<reference evidence="3 4" key="1">
    <citation type="submission" date="2015-11" db="EMBL/GenBank/DDBJ databases">
        <title>Draft genome sequences of new species of the genus Lactobacillus isolated from orchardgrass silage.</title>
        <authorList>
            <person name="Tohno M."/>
            <person name="Tanizawa Y."/>
            <person name="Arita M."/>
        </authorList>
    </citation>
    <scope>NUCLEOTIDE SEQUENCE [LARGE SCALE GENOMIC DNA]</scope>
    <source>
        <strain evidence="3 4">IWT126</strain>
    </source>
</reference>
<dbReference type="Gene3D" id="1.20.1440.110">
    <property type="entry name" value="acylaminoacyl peptidase"/>
    <property type="match status" value="1"/>
</dbReference>
<dbReference type="STRING" id="1302250.GCA_001313225_00946"/>
<dbReference type="PANTHER" id="PTHR22946:SF12">
    <property type="entry name" value="CONIDIAL PIGMENT BIOSYNTHESIS PROTEIN AYG1 (AFU_ORTHOLOGUE AFUA_2G17550)"/>
    <property type="match status" value="1"/>
</dbReference>
<dbReference type="Pfam" id="PF12697">
    <property type="entry name" value="Abhydrolase_6"/>
    <property type="match status" value="1"/>
</dbReference>
<organism evidence="3 4">
    <name type="scientific">Secundilactobacillus silagei JCM 19001</name>
    <dbReference type="NCBI Taxonomy" id="1302250"/>
    <lineage>
        <taxon>Bacteria</taxon>
        <taxon>Bacillati</taxon>
        <taxon>Bacillota</taxon>
        <taxon>Bacilli</taxon>
        <taxon>Lactobacillales</taxon>
        <taxon>Lactobacillaceae</taxon>
        <taxon>Secundilactobacillus</taxon>
    </lineage>
</organism>
<name>A0A1Z5IHR6_9LACO</name>
<dbReference type="AlphaFoldDB" id="A0A1Z5IHR6"/>
<dbReference type="EMBL" id="BCMG01000006">
    <property type="protein sequence ID" value="GAX01315.1"/>
    <property type="molecule type" value="Genomic_DNA"/>
</dbReference>
<dbReference type="PANTHER" id="PTHR22946">
    <property type="entry name" value="DIENELACTONE HYDROLASE DOMAIN-CONTAINING PROTEIN-RELATED"/>
    <property type="match status" value="1"/>
</dbReference>
<evidence type="ECO:0000256" key="1">
    <source>
        <dbReference type="ARBA" id="ARBA00038115"/>
    </source>
</evidence>
<dbReference type="OrthoDB" id="9812921at2"/>
<gene>
    <name evidence="3" type="primary">mhpC</name>
    <name evidence="3" type="ORF">IWT126_01341</name>
</gene>
<dbReference type="InterPro" id="IPR029058">
    <property type="entry name" value="AB_hydrolase_fold"/>
</dbReference>
<dbReference type="RefSeq" id="WP_089136699.1">
    <property type="nucleotide sequence ID" value="NZ_BCMG01000006.1"/>
</dbReference>
<protein>
    <submittedName>
        <fullName evidence="3">Alpha/beta hydrolase</fullName>
    </submittedName>
</protein>
<sequence>MKLIFDDPTFSYETLRTLSYAPYGGADVGEVLNTTYGIEESNFDSWYAQWHQLADRVMKRAVDFEKASQIVSASENYLKASNYYRAAEFFLHGNPDDPRMMATWGQSRRTFQQGMKLSGKNFEIVQIPFEDTAMPGYFYKIDDQPRSTMLVHGGYDSTGEELYFQVAIDALKHGYNVLTFEGPGQGAMIREQHLGFRPDWETVVSAAVDYLETRSDVLADQIVLMGISFGGLLAPRAAAYEHRLAGVVADDGVFSFSFADAFAARGHEVTDTKVVAAKLRTLMMHSTNLRWVIENGLFTFNANSIEELFKKTQDYTLNGVADKIECPVLVGEAANDGFFKGQPAMLYQALKSDKTLLKFDSEDGAEEHCQMGALNYYNQRVFEWVDSILK</sequence>
<comment type="caution">
    <text evidence="3">The sequence shown here is derived from an EMBL/GenBank/DDBJ whole genome shotgun (WGS) entry which is preliminary data.</text>
</comment>
<dbReference type="InterPro" id="IPR050261">
    <property type="entry name" value="FrsA_esterase"/>
</dbReference>
<dbReference type="Proteomes" id="UP000198402">
    <property type="component" value="Unassembled WGS sequence"/>
</dbReference>
<evidence type="ECO:0000313" key="3">
    <source>
        <dbReference type="EMBL" id="GAX01315.1"/>
    </source>
</evidence>
<evidence type="ECO:0000259" key="2">
    <source>
        <dbReference type="Pfam" id="PF12697"/>
    </source>
</evidence>
<keyword evidence="3" id="KW-0378">Hydrolase</keyword>
<accession>A0A1Z5IHR6</accession>
<dbReference type="InterPro" id="IPR000073">
    <property type="entry name" value="AB_hydrolase_1"/>
</dbReference>